<evidence type="ECO:0000313" key="4">
    <source>
        <dbReference type="Proteomes" id="UP000302163"/>
    </source>
</evidence>
<evidence type="ECO:0000256" key="1">
    <source>
        <dbReference type="SAM" id="MobiDB-lite"/>
    </source>
</evidence>
<evidence type="ECO:0000259" key="2">
    <source>
        <dbReference type="Pfam" id="PF04448"/>
    </source>
</evidence>
<dbReference type="Proteomes" id="UP000302163">
    <property type="component" value="Chromosome"/>
</dbReference>
<dbReference type="OrthoDB" id="5678344at2"/>
<dbReference type="AlphaFoldDB" id="A0A4P8YP68"/>
<proteinExistence type="predicted"/>
<keyword evidence="4" id="KW-1185">Reference proteome</keyword>
<feature type="domain" description="DUF551" evidence="2">
    <location>
        <begin position="23"/>
        <end position="89"/>
    </location>
</feature>
<protein>
    <submittedName>
        <fullName evidence="3">DUF551 domain-containing protein</fullName>
    </submittedName>
</protein>
<reference evidence="3 4" key="1">
    <citation type="submission" date="2019-05" db="EMBL/GenBank/DDBJ databases">
        <title>Complete genome sequence of Izhakiella calystegiae KSNA2, an endophyte isolated from beach morning glory (Calystegia soldanella).</title>
        <authorList>
            <person name="Jiang L."/>
            <person name="Jeong J.C."/>
            <person name="Kim C.Y."/>
            <person name="Kim D.H."/>
            <person name="Kim S.W."/>
            <person name="Lee j."/>
        </authorList>
    </citation>
    <scope>NUCLEOTIDE SEQUENCE [LARGE SCALE GENOMIC DNA]</scope>
    <source>
        <strain evidence="3 4">KSNA2</strain>
    </source>
</reference>
<dbReference type="Pfam" id="PF04448">
    <property type="entry name" value="DUF551"/>
    <property type="match status" value="1"/>
</dbReference>
<name>A0A4P8YP68_9ENTR</name>
<dbReference type="EMBL" id="CP040428">
    <property type="protein sequence ID" value="QCT22705.1"/>
    <property type="molecule type" value="Genomic_DNA"/>
</dbReference>
<accession>A0A4P8YP68</accession>
<dbReference type="KEGG" id="izh:FEM41_14750"/>
<feature type="region of interest" description="Disordered" evidence="1">
    <location>
        <begin position="1"/>
        <end position="21"/>
    </location>
</feature>
<organism evidence="3 4">
    <name type="scientific">Jejubacter calystegiae</name>
    <dbReference type="NCBI Taxonomy" id="2579935"/>
    <lineage>
        <taxon>Bacteria</taxon>
        <taxon>Pseudomonadati</taxon>
        <taxon>Pseudomonadota</taxon>
        <taxon>Gammaproteobacteria</taxon>
        <taxon>Enterobacterales</taxon>
        <taxon>Enterobacteriaceae</taxon>
        <taxon>Jejubacter</taxon>
    </lineage>
</organism>
<evidence type="ECO:0000313" key="3">
    <source>
        <dbReference type="EMBL" id="QCT22705.1"/>
    </source>
</evidence>
<dbReference type="InterPro" id="IPR007539">
    <property type="entry name" value="DUF551"/>
</dbReference>
<gene>
    <name evidence="3" type="ORF">FEM41_14750</name>
</gene>
<sequence>MPGFDRDWAEDALSGNSPEIPDGWIPCSERMPDPNTYVLVCNGVWVGMGKYNDAEYFENCERWQDEHGEFIELIHHPVTHWQLLPTAPEVK</sequence>